<reference evidence="3" key="2">
    <citation type="submission" date="2021-03" db="UniProtKB">
        <authorList>
            <consortium name="EnsemblPlants"/>
        </authorList>
    </citation>
    <scope>IDENTIFICATION</scope>
</reference>
<dbReference type="SMART" id="SM00239">
    <property type="entry name" value="C2"/>
    <property type="match status" value="1"/>
</dbReference>
<dbReference type="EnsemblPlants" id="AUR62031395-RA">
    <property type="protein sequence ID" value="AUR62031395-RA:cds"/>
    <property type="gene ID" value="AUR62031395"/>
</dbReference>
<dbReference type="PROSITE" id="PS50004">
    <property type="entry name" value="C2"/>
    <property type="match status" value="1"/>
</dbReference>
<evidence type="ECO:0000313" key="3">
    <source>
        <dbReference type="EnsemblPlants" id="AUR62031395-RA:cds"/>
    </source>
</evidence>
<dbReference type="Proteomes" id="UP000596660">
    <property type="component" value="Unplaced"/>
</dbReference>
<evidence type="ECO:0000259" key="2">
    <source>
        <dbReference type="PROSITE" id="PS50004"/>
    </source>
</evidence>
<feature type="region of interest" description="Disordered" evidence="1">
    <location>
        <begin position="142"/>
        <end position="192"/>
    </location>
</feature>
<name>A0A803MKQ4_CHEQI</name>
<feature type="compositionally biased region" description="Basic and acidic residues" evidence="1">
    <location>
        <begin position="164"/>
        <end position="174"/>
    </location>
</feature>
<accession>A0A803MKQ4</accession>
<dbReference type="InterPro" id="IPR035892">
    <property type="entry name" value="C2_domain_sf"/>
</dbReference>
<keyword evidence="4" id="KW-1185">Reference proteome</keyword>
<dbReference type="InterPro" id="IPR044750">
    <property type="entry name" value="C2_SRC2/BAP"/>
</dbReference>
<evidence type="ECO:0000256" key="1">
    <source>
        <dbReference type="SAM" id="MobiDB-lite"/>
    </source>
</evidence>
<protein>
    <recommendedName>
        <fullName evidence="2">C2 domain-containing protein</fullName>
    </recommendedName>
</protein>
<dbReference type="AlphaFoldDB" id="A0A803MKQ4"/>
<dbReference type="Gene3D" id="2.60.40.150">
    <property type="entry name" value="C2 domain"/>
    <property type="match status" value="1"/>
</dbReference>
<dbReference type="InterPro" id="IPR000008">
    <property type="entry name" value="C2_dom"/>
</dbReference>
<sequence>MAYELEVTLSSAKDLKNINWRYGPIRPYIVVWIDPNHKVTSRVDDEGDTSPEWNQSLIVPLVHPIEEATLFIDVVHYSSPDEDTKPLIGSAKVDLCDIVDDVGIGARVTRSLKLKRPSGRPHGKLELEIMVRDHRYRGPEPYPTPQHVEYNAPPYPYGQPAPYGEKEERVRRNGDGVGNRCSSRGGGWYSIS</sequence>
<dbReference type="CDD" id="cd04051">
    <property type="entry name" value="C2_SRC2_like"/>
    <property type="match status" value="1"/>
</dbReference>
<evidence type="ECO:0000313" key="4">
    <source>
        <dbReference type="Proteomes" id="UP000596660"/>
    </source>
</evidence>
<dbReference type="Pfam" id="PF00168">
    <property type="entry name" value="C2"/>
    <property type="match status" value="1"/>
</dbReference>
<organism evidence="3 4">
    <name type="scientific">Chenopodium quinoa</name>
    <name type="common">Quinoa</name>
    <dbReference type="NCBI Taxonomy" id="63459"/>
    <lineage>
        <taxon>Eukaryota</taxon>
        <taxon>Viridiplantae</taxon>
        <taxon>Streptophyta</taxon>
        <taxon>Embryophyta</taxon>
        <taxon>Tracheophyta</taxon>
        <taxon>Spermatophyta</taxon>
        <taxon>Magnoliopsida</taxon>
        <taxon>eudicotyledons</taxon>
        <taxon>Gunneridae</taxon>
        <taxon>Pentapetalae</taxon>
        <taxon>Caryophyllales</taxon>
        <taxon>Chenopodiaceae</taxon>
        <taxon>Chenopodioideae</taxon>
        <taxon>Atripliceae</taxon>
        <taxon>Chenopodium</taxon>
    </lineage>
</organism>
<feature type="domain" description="C2" evidence="2">
    <location>
        <begin position="1"/>
        <end position="112"/>
    </location>
</feature>
<dbReference type="PANTHER" id="PTHR32246:SF20">
    <property type="entry name" value="CALCIUM-DEPENDENT LIPID-BINDING (CALB DOMAIN) FAMILY PROTEIN"/>
    <property type="match status" value="1"/>
</dbReference>
<dbReference type="PANTHER" id="PTHR32246">
    <property type="entry name" value="INGRESSION PROTEIN FIC1"/>
    <property type="match status" value="1"/>
</dbReference>
<reference evidence="3" key="1">
    <citation type="journal article" date="2017" name="Nature">
        <title>The genome of Chenopodium quinoa.</title>
        <authorList>
            <person name="Jarvis D.E."/>
            <person name="Ho Y.S."/>
            <person name="Lightfoot D.J."/>
            <person name="Schmoeckel S.M."/>
            <person name="Li B."/>
            <person name="Borm T.J.A."/>
            <person name="Ohyanagi H."/>
            <person name="Mineta K."/>
            <person name="Michell C.T."/>
            <person name="Saber N."/>
            <person name="Kharbatia N.M."/>
            <person name="Rupper R.R."/>
            <person name="Sharp A.R."/>
            <person name="Dally N."/>
            <person name="Boughton B.A."/>
            <person name="Woo Y.H."/>
            <person name="Gao G."/>
            <person name="Schijlen E.G.W.M."/>
            <person name="Guo X."/>
            <person name="Momin A.A."/>
            <person name="Negrao S."/>
            <person name="Al-Babili S."/>
            <person name="Gehring C."/>
            <person name="Roessner U."/>
            <person name="Jung C."/>
            <person name="Murphy K."/>
            <person name="Arold S.T."/>
            <person name="Gojobori T."/>
            <person name="van der Linden C.G."/>
            <person name="van Loo E.N."/>
            <person name="Jellen E.N."/>
            <person name="Maughan P.J."/>
            <person name="Tester M."/>
        </authorList>
    </citation>
    <scope>NUCLEOTIDE SEQUENCE [LARGE SCALE GENOMIC DNA]</scope>
    <source>
        <strain evidence="3">cv. PI 614886</strain>
    </source>
</reference>
<dbReference type="GO" id="GO:0006952">
    <property type="term" value="P:defense response"/>
    <property type="evidence" value="ECO:0007669"/>
    <property type="project" value="InterPro"/>
</dbReference>
<dbReference type="Gramene" id="AUR62031395-RA">
    <property type="protein sequence ID" value="AUR62031395-RA:cds"/>
    <property type="gene ID" value="AUR62031395"/>
</dbReference>
<proteinExistence type="predicted"/>
<dbReference type="SUPFAM" id="SSF49562">
    <property type="entry name" value="C2 domain (Calcium/lipid-binding domain, CaLB)"/>
    <property type="match status" value="1"/>
</dbReference>
<dbReference type="OMA" id="WPLAFAI"/>